<dbReference type="EMBL" id="WLYK01000001">
    <property type="protein sequence ID" value="MTD13340.1"/>
    <property type="molecule type" value="Genomic_DNA"/>
</dbReference>
<keyword evidence="1" id="KW-0812">Transmembrane</keyword>
<dbReference type="RefSeq" id="WP_154767216.1">
    <property type="nucleotide sequence ID" value="NZ_WLYK01000001.1"/>
</dbReference>
<evidence type="ECO:0000256" key="1">
    <source>
        <dbReference type="SAM" id="Phobius"/>
    </source>
</evidence>
<keyword evidence="1" id="KW-0472">Membrane</keyword>
<dbReference type="Proteomes" id="UP000460221">
    <property type="component" value="Unassembled WGS sequence"/>
</dbReference>
<comment type="caution">
    <text evidence="2">The sequence shown here is derived from an EMBL/GenBank/DDBJ whole genome shotgun (WGS) entry which is preliminary data.</text>
</comment>
<accession>A0A7K1FGZ0</accession>
<evidence type="ECO:0000313" key="3">
    <source>
        <dbReference type="Proteomes" id="UP000460221"/>
    </source>
</evidence>
<proteinExistence type="predicted"/>
<protein>
    <submittedName>
        <fullName evidence="2">Uncharacterized protein</fullName>
    </submittedName>
</protein>
<gene>
    <name evidence="2" type="ORF">GIS00_05180</name>
</gene>
<name>A0A7K1FGZ0_9ACTN</name>
<sequence length="87" mass="8615">MSTILTSLAPIWKVVLVGLLLGAGLPAIFALGLRSLAGGAGPDGAVRTTPAGRIGAGVCFLVVLLAVVLGLVVLTASKSFLARFGLS</sequence>
<feature type="transmembrane region" description="Helical" evidence="1">
    <location>
        <begin position="54"/>
        <end position="74"/>
    </location>
</feature>
<dbReference type="AlphaFoldDB" id="A0A7K1FGZ0"/>
<keyword evidence="3" id="KW-1185">Reference proteome</keyword>
<organism evidence="2 3">
    <name type="scientific">Nakamurella alba</name>
    <dbReference type="NCBI Taxonomy" id="2665158"/>
    <lineage>
        <taxon>Bacteria</taxon>
        <taxon>Bacillati</taxon>
        <taxon>Actinomycetota</taxon>
        <taxon>Actinomycetes</taxon>
        <taxon>Nakamurellales</taxon>
        <taxon>Nakamurellaceae</taxon>
        <taxon>Nakamurella</taxon>
    </lineage>
</organism>
<evidence type="ECO:0000313" key="2">
    <source>
        <dbReference type="EMBL" id="MTD13340.1"/>
    </source>
</evidence>
<reference evidence="2 3" key="1">
    <citation type="submission" date="2019-11" db="EMBL/GenBank/DDBJ databases">
        <authorList>
            <person name="Jiang L.-Q."/>
        </authorList>
    </citation>
    <scope>NUCLEOTIDE SEQUENCE [LARGE SCALE GENOMIC DNA]</scope>
    <source>
        <strain evidence="2 3">YIM 132087</strain>
    </source>
</reference>
<keyword evidence="1" id="KW-1133">Transmembrane helix</keyword>